<gene>
    <name evidence="1" type="ORF">SAPIO_CDS2354</name>
</gene>
<protein>
    <recommendedName>
        <fullName evidence="3">BZIP domain-containing protein</fullName>
    </recommendedName>
</protein>
<proteinExistence type="predicted"/>
<dbReference type="VEuPathDB" id="FungiDB:SAPIO_CDS2354"/>
<dbReference type="KEGG" id="sapo:SAPIO_CDS2354"/>
<dbReference type="CDD" id="cd14688">
    <property type="entry name" value="bZIP_YAP"/>
    <property type="match status" value="1"/>
</dbReference>
<dbReference type="InterPro" id="IPR021833">
    <property type="entry name" value="DUF3425"/>
</dbReference>
<sequence length="284" mass="32513">MESQIVEAWDERDDWRGVASSKERRKRQNRLHQRAHRKKRLLKSVVRDQRDLPNLDSTCDNALVLPAQDPLDITVTLGVNHLQVVIERMKCTPVSEQVLSFLRSAYLNWSLGRPIPHDMPSVTRLNALNALMRNAAILQIPVEFLETDDFNSPFNLYGPVQNNLLSLPSDLCPTTCQRSVTHHSWLDIFPFPGLRDNILRGLEAGAYDEDYLCQELCCDLLNSEAEDVAGVVIWGDSWDAKGWEFSVKFFMKWGVLLLGCPEILEATNYWRGKRGLRRIDLPVS</sequence>
<dbReference type="GeneID" id="27721426"/>
<dbReference type="AlphaFoldDB" id="A0A084GCB0"/>
<reference evidence="1 2" key="1">
    <citation type="journal article" date="2014" name="Genome Announc.">
        <title>Draft genome sequence of the pathogenic fungus Scedosporium apiospermum.</title>
        <authorList>
            <person name="Vandeputte P."/>
            <person name="Ghamrawi S."/>
            <person name="Rechenmann M."/>
            <person name="Iltis A."/>
            <person name="Giraud S."/>
            <person name="Fleury M."/>
            <person name="Thornton C."/>
            <person name="Delhaes L."/>
            <person name="Meyer W."/>
            <person name="Papon N."/>
            <person name="Bouchara J.P."/>
        </authorList>
    </citation>
    <scope>NUCLEOTIDE SEQUENCE [LARGE SCALE GENOMIC DNA]</scope>
    <source>
        <strain evidence="1 2">IHEM 14462</strain>
    </source>
</reference>
<dbReference type="RefSeq" id="XP_016644771.1">
    <property type="nucleotide sequence ID" value="XM_016785395.1"/>
</dbReference>
<dbReference type="PANTHER" id="PTHR38116:SF1">
    <property type="entry name" value="BZIP DOMAIN-CONTAINING PROTEIN"/>
    <property type="match status" value="1"/>
</dbReference>
<dbReference type="OMA" id="ELCTDIM"/>
<dbReference type="Pfam" id="PF11905">
    <property type="entry name" value="DUF3425"/>
    <property type="match status" value="1"/>
</dbReference>
<name>A0A084GCB0_PSEDA</name>
<dbReference type="PANTHER" id="PTHR38116">
    <property type="entry name" value="CHROMOSOME 7, WHOLE GENOME SHOTGUN SEQUENCE"/>
    <property type="match status" value="1"/>
</dbReference>
<organism evidence="1 2">
    <name type="scientific">Pseudallescheria apiosperma</name>
    <name type="common">Scedosporium apiospermum</name>
    <dbReference type="NCBI Taxonomy" id="563466"/>
    <lineage>
        <taxon>Eukaryota</taxon>
        <taxon>Fungi</taxon>
        <taxon>Dikarya</taxon>
        <taxon>Ascomycota</taxon>
        <taxon>Pezizomycotina</taxon>
        <taxon>Sordariomycetes</taxon>
        <taxon>Hypocreomycetidae</taxon>
        <taxon>Microascales</taxon>
        <taxon>Microascaceae</taxon>
        <taxon>Scedosporium</taxon>
    </lineage>
</organism>
<comment type="caution">
    <text evidence="1">The sequence shown here is derived from an EMBL/GenBank/DDBJ whole genome shotgun (WGS) entry which is preliminary data.</text>
</comment>
<keyword evidence="2" id="KW-1185">Reference proteome</keyword>
<dbReference type="Proteomes" id="UP000028545">
    <property type="component" value="Unassembled WGS sequence"/>
</dbReference>
<evidence type="ECO:0008006" key="3">
    <source>
        <dbReference type="Google" id="ProtNLM"/>
    </source>
</evidence>
<evidence type="ECO:0000313" key="2">
    <source>
        <dbReference type="Proteomes" id="UP000028545"/>
    </source>
</evidence>
<dbReference type="EMBL" id="JOWA01000086">
    <property type="protein sequence ID" value="KEZ44972.1"/>
    <property type="molecule type" value="Genomic_DNA"/>
</dbReference>
<dbReference type="HOGENOM" id="CLU_033726_0_2_1"/>
<evidence type="ECO:0000313" key="1">
    <source>
        <dbReference type="EMBL" id="KEZ44972.1"/>
    </source>
</evidence>
<dbReference type="OrthoDB" id="2245989at2759"/>
<accession>A0A084GCB0</accession>